<gene>
    <name evidence="1" type="ORF">GCM10010439_74380</name>
</gene>
<name>A0ABN3UVA9_9ACTN</name>
<keyword evidence="2" id="KW-1185">Reference proteome</keyword>
<sequence length="104" mass="11383">MNVNLTIVNQVDAAAGGQGSQVPVQATRKVPPTDRRRGRPVRITVDLDPADYRTMRRLVAELGEATDTPTLAHSAMWRALLHLAADDEQLLARVAEQLRADSSQ</sequence>
<proteinExistence type="predicted"/>
<reference evidence="1 2" key="1">
    <citation type="journal article" date="2019" name="Int. J. Syst. Evol. Microbiol.">
        <title>The Global Catalogue of Microorganisms (GCM) 10K type strain sequencing project: providing services to taxonomists for standard genome sequencing and annotation.</title>
        <authorList>
            <consortium name="The Broad Institute Genomics Platform"/>
            <consortium name="The Broad Institute Genome Sequencing Center for Infectious Disease"/>
            <person name="Wu L."/>
            <person name="Ma J."/>
        </authorList>
    </citation>
    <scope>NUCLEOTIDE SEQUENCE [LARGE SCALE GENOMIC DNA]</scope>
    <source>
        <strain evidence="1 2">JCM 8201</strain>
    </source>
</reference>
<protein>
    <submittedName>
        <fullName evidence="1">Uncharacterized protein</fullName>
    </submittedName>
</protein>
<evidence type="ECO:0000313" key="2">
    <source>
        <dbReference type="Proteomes" id="UP001501842"/>
    </source>
</evidence>
<comment type="caution">
    <text evidence="1">The sequence shown here is derived from an EMBL/GenBank/DDBJ whole genome shotgun (WGS) entry which is preliminary data.</text>
</comment>
<dbReference type="RefSeq" id="WP_344458534.1">
    <property type="nucleotide sequence ID" value="NZ_BAAATZ010000063.1"/>
</dbReference>
<dbReference type="Proteomes" id="UP001501842">
    <property type="component" value="Unassembled WGS sequence"/>
</dbReference>
<evidence type="ECO:0000313" key="1">
    <source>
        <dbReference type="EMBL" id="GAA2738974.1"/>
    </source>
</evidence>
<organism evidence="1 2">
    <name type="scientific">Actinocorallia aurantiaca</name>
    <dbReference type="NCBI Taxonomy" id="46204"/>
    <lineage>
        <taxon>Bacteria</taxon>
        <taxon>Bacillati</taxon>
        <taxon>Actinomycetota</taxon>
        <taxon>Actinomycetes</taxon>
        <taxon>Streptosporangiales</taxon>
        <taxon>Thermomonosporaceae</taxon>
        <taxon>Actinocorallia</taxon>
    </lineage>
</organism>
<accession>A0ABN3UVA9</accession>
<dbReference type="EMBL" id="BAAATZ010000063">
    <property type="protein sequence ID" value="GAA2738974.1"/>
    <property type="molecule type" value="Genomic_DNA"/>
</dbReference>